<keyword evidence="2" id="KW-0349">Heme</keyword>
<dbReference type="SUPFAM" id="SSF48113">
    <property type="entry name" value="Heme-dependent peroxidases"/>
    <property type="match status" value="1"/>
</dbReference>
<evidence type="ECO:0000313" key="4">
    <source>
        <dbReference type="EMBL" id="CAH2106936.1"/>
    </source>
</evidence>
<evidence type="ECO:0000256" key="2">
    <source>
        <dbReference type="PIRSR" id="PIRSR619791-2"/>
    </source>
</evidence>
<dbReference type="PRINTS" id="PR00457">
    <property type="entry name" value="ANPEROXIDASE"/>
</dbReference>
<dbReference type="Gene3D" id="1.10.640.10">
    <property type="entry name" value="Haem peroxidase domain superfamily, animal type"/>
    <property type="match status" value="1"/>
</dbReference>
<dbReference type="EMBL" id="CAKOGL010000030">
    <property type="protein sequence ID" value="CAH2106936.1"/>
    <property type="molecule type" value="Genomic_DNA"/>
</dbReference>
<gene>
    <name evidence="4" type="ORF">EEDITHA_LOCUS21012</name>
</gene>
<dbReference type="PROSITE" id="PS50292">
    <property type="entry name" value="PEROXIDASE_3"/>
    <property type="match status" value="1"/>
</dbReference>
<dbReference type="InterPro" id="IPR019791">
    <property type="entry name" value="Haem_peroxidase_animal"/>
</dbReference>
<reference evidence="4" key="1">
    <citation type="submission" date="2022-03" db="EMBL/GenBank/DDBJ databases">
        <authorList>
            <person name="Tunstrom K."/>
        </authorList>
    </citation>
    <scope>NUCLEOTIDE SEQUENCE</scope>
</reference>
<comment type="caution">
    <text evidence="4">The sequence shown here is derived from an EMBL/GenBank/DDBJ whole genome shotgun (WGS) entry which is preliminary data.</text>
</comment>
<dbReference type="PANTHER" id="PTHR11475">
    <property type="entry name" value="OXIDASE/PEROXIDASE"/>
    <property type="match status" value="1"/>
</dbReference>
<organism evidence="4 5">
    <name type="scientific">Euphydryas editha</name>
    <name type="common">Edith's checkerspot</name>
    <dbReference type="NCBI Taxonomy" id="104508"/>
    <lineage>
        <taxon>Eukaryota</taxon>
        <taxon>Metazoa</taxon>
        <taxon>Ecdysozoa</taxon>
        <taxon>Arthropoda</taxon>
        <taxon>Hexapoda</taxon>
        <taxon>Insecta</taxon>
        <taxon>Pterygota</taxon>
        <taxon>Neoptera</taxon>
        <taxon>Endopterygota</taxon>
        <taxon>Lepidoptera</taxon>
        <taxon>Glossata</taxon>
        <taxon>Ditrysia</taxon>
        <taxon>Papilionoidea</taxon>
        <taxon>Nymphalidae</taxon>
        <taxon>Nymphalinae</taxon>
        <taxon>Euphydryas</taxon>
    </lineage>
</organism>
<feature type="signal peptide" evidence="3">
    <location>
        <begin position="1"/>
        <end position="15"/>
    </location>
</feature>
<dbReference type="InterPro" id="IPR010255">
    <property type="entry name" value="Haem_peroxidase_sf"/>
</dbReference>
<proteinExistence type="predicted"/>
<evidence type="ECO:0008006" key="6">
    <source>
        <dbReference type="Google" id="ProtNLM"/>
    </source>
</evidence>
<keyword evidence="5" id="KW-1185">Reference proteome</keyword>
<name>A0AAU9V9Q2_EUPED</name>
<keyword evidence="3" id="KW-0732">Signal</keyword>
<evidence type="ECO:0000256" key="1">
    <source>
        <dbReference type="ARBA" id="ARBA00022559"/>
    </source>
</evidence>
<dbReference type="GO" id="GO:0004601">
    <property type="term" value="F:peroxidase activity"/>
    <property type="evidence" value="ECO:0007669"/>
    <property type="project" value="UniProtKB-KW"/>
</dbReference>
<dbReference type="InterPro" id="IPR037120">
    <property type="entry name" value="Haem_peroxidase_sf_animal"/>
</dbReference>
<protein>
    <recommendedName>
        <fullName evidence="6">Peroxidase</fullName>
    </recommendedName>
</protein>
<evidence type="ECO:0000256" key="3">
    <source>
        <dbReference type="SAM" id="SignalP"/>
    </source>
</evidence>
<dbReference type="GO" id="GO:0020037">
    <property type="term" value="F:heme binding"/>
    <property type="evidence" value="ECO:0007669"/>
    <property type="project" value="InterPro"/>
</dbReference>
<feature type="chain" id="PRO_5043560959" description="Peroxidase" evidence="3">
    <location>
        <begin position="16"/>
        <end position="633"/>
    </location>
</feature>
<evidence type="ECO:0000313" key="5">
    <source>
        <dbReference type="Proteomes" id="UP001153954"/>
    </source>
</evidence>
<dbReference type="GO" id="GO:0006979">
    <property type="term" value="P:response to oxidative stress"/>
    <property type="evidence" value="ECO:0007669"/>
    <property type="project" value="InterPro"/>
</dbReference>
<keyword evidence="1" id="KW-0560">Oxidoreductase</keyword>
<dbReference type="Pfam" id="PF03098">
    <property type="entry name" value="An_peroxidase"/>
    <property type="match status" value="1"/>
</dbReference>
<accession>A0AAU9V9Q2</accession>
<dbReference type="GO" id="GO:0046872">
    <property type="term" value="F:metal ion binding"/>
    <property type="evidence" value="ECO:0007669"/>
    <property type="project" value="UniProtKB-KW"/>
</dbReference>
<dbReference type="Proteomes" id="UP001153954">
    <property type="component" value="Unassembled WGS sequence"/>
</dbReference>
<keyword evidence="1" id="KW-0575">Peroxidase</keyword>
<keyword evidence="2" id="KW-0479">Metal-binding</keyword>
<dbReference type="PANTHER" id="PTHR11475:SF86">
    <property type="entry name" value="PEROXIDASE"/>
    <property type="match status" value="1"/>
</dbReference>
<dbReference type="AlphaFoldDB" id="A0AAU9V9Q2"/>
<feature type="binding site" description="axial binding residue" evidence="2">
    <location>
        <position position="383"/>
    </location>
    <ligand>
        <name>heme b</name>
        <dbReference type="ChEBI" id="CHEBI:60344"/>
    </ligand>
    <ligandPart>
        <name>Fe</name>
        <dbReference type="ChEBI" id="CHEBI:18248"/>
    </ligandPart>
</feature>
<keyword evidence="2" id="KW-0408">Iron</keyword>
<sequence>MFRFFLLGVVSRICAESLFYDTFSGNVLSNDEVKVRIKKNITFWCVNEVLPCDPLERRRVDGSCNNLKHPSMGTIHSRPYRLLPAEYDKDYEPRKSNSGEPLPLSRSVRTTLVAEGQVPDSKFTQLVGDFWLHAVADVLSLHDTVNFLIWTTYCCEEKGKTRKECIPNIVPDDDPVHRFSSIRCLNQTRPLSFQSVGCLKNDTVPERVVTATVYFDLSHIYGNSLKELNAKGRLFEKGLLKYEVENGKIWPPSITIKQKEVCLMNQLPHETRCHDTPNLSVNGVVGTNIFMIWTWRFHNRVANVLSKLNKCWNDDRIFFTARDITIATSMQIFLYELMPTLMGKYNLLKEGVILSHKGFRDIYDEHVLPQISLEFPTVLRWAHMIQVGKQKMYDTKGNYLKQHQAANLTLRTGYLVDNIDYITQGVFRQPSGGFDYIVDPDIAELGLGDLQRAFDLLTNDLTKGRYLGLPPYIKYRQLCSGNIYSTFEDLLDVIDPQRIELLKEKYKHVEDIDLMAGIWLERPVKDGFVPVTLYCVVVEQLRRSVVSDRHWYERPNRPNAFTPEQLLEIRKTSVAQFLCSVGDSVTEIQPHAFLLPGPGNEIRSCSEIEKINLEVWKDRNCDMELRNESNSQF</sequence>